<proteinExistence type="predicted"/>
<feature type="compositionally biased region" description="Basic and acidic residues" evidence="1">
    <location>
        <begin position="89"/>
        <end position="105"/>
    </location>
</feature>
<gene>
    <name evidence="2" type="ORF">DKX38_004648</name>
</gene>
<evidence type="ECO:0000313" key="2">
    <source>
        <dbReference type="EMBL" id="KAB5564594.1"/>
    </source>
</evidence>
<sequence length="173" mass="18195">MASCQCYEPVAHPCNQDQQNHSLGQKSEVANRGLKKEGTQNGKAAVKCQTQCQSGKQAEGGVVKTGTLCSSTTGMSTPAPASNAKTSRRSGERKKGLLQRIKDGISGHSDGGGSSSSSSESDSDDEKCGKRKVRTVPAAVNEYILTVLTYETASAYILTCISFSAELRAAIRC</sequence>
<evidence type="ECO:0000313" key="3">
    <source>
        <dbReference type="Proteomes" id="UP000326939"/>
    </source>
</evidence>
<dbReference type="Proteomes" id="UP000326939">
    <property type="component" value="Chromosome 3"/>
</dbReference>
<evidence type="ECO:0000256" key="1">
    <source>
        <dbReference type="SAM" id="MobiDB-lite"/>
    </source>
</evidence>
<accession>A0A5N5NAT0</accession>
<feature type="region of interest" description="Disordered" evidence="1">
    <location>
        <begin position="67"/>
        <end position="131"/>
    </location>
</feature>
<feature type="compositionally biased region" description="Polar residues" evidence="1">
    <location>
        <begin position="15"/>
        <end position="25"/>
    </location>
</feature>
<comment type="caution">
    <text evidence="2">The sequence shown here is derived from an EMBL/GenBank/DDBJ whole genome shotgun (WGS) entry which is preliminary data.</text>
</comment>
<organism evidence="2 3">
    <name type="scientific">Salix brachista</name>
    <dbReference type="NCBI Taxonomy" id="2182728"/>
    <lineage>
        <taxon>Eukaryota</taxon>
        <taxon>Viridiplantae</taxon>
        <taxon>Streptophyta</taxon>
        <taxon>Embryophyta</taxon>
        <taxon>Tracheophyta</taxon>
        <taxon>Spermatophyta</taxon>
        <taxon>Magnoliopsida</taxon>
        <taxon>eudicotyledons</taxon>
        <taxon>Gunneridae</taxon>
        <taxon>Pentapetalae</taxon>
        <taxon>rosids</taxon>
        <taxon>fabids</taxon>
        <taxon>Malpighiales</taxon>
        <taxon>Salicaceae</taxon>
        <taxon>Saliceae</taxon>
        <taxon>Salix</taxon>
    </lineage>
</organism>
<reference evidence="3" key="1">
    <citation type="journal article" date="2019" name="Gigascience">
        <title>De novo genome assembly of the endangered Acer yangbiense, a plant species with extremely small populations endemic to Yunnan Province, China.</title>
        <authorList>
            <person name="Yang J."/>
            <person name="Wariss H.M."/>
            <person name="Tao L."/>
            <person name="Zhang R."/>
            <person name="Yun Q."/>
            <person name="Hollingsworth P."/>
            <person name="Dao Z."/>
            <person name="Luo G."/>
            <person name="Guo H."/>
            <person name="Ma Y."/>
            <person name="Sun W."/>
        </authorList>
    </citation>
    <scope>NUCLEOTIDE SEQUENCE [LARGE SCALE GENOMIC DNA]</scope>
    <source>
        <strain evidence="3">cv. br00</strain>
    </source>
</reference>
<feature type="compositionally biased region" description="Polar residues" evidence="1">
    <location>
        <begin position="67"/>
        <end position="85"/>
    </location>
</feature>
<dbReference type="AlphaFoldDB" id="A0A5N5NAT0"/>
<name>A0A5N5NAT0_9ROSI</name>
<dbReference type="EMBL" id="VDCV01000003">
    <property type="protein sequence ID" value="KAB5564594.1"/>
    <property type="molecule type" value="Genomic_DNA"/>
</dbReference>
<feature type="region of interest" description="Disordered" evidence="1">
    <location>
        <begin position="12"/>
        <end position="42"/>
    </location>
</feature>
<protein>
    <submittedName>
        <fullName evidence="2">Uncharacterized protein</fullName>
    </submittedName>
</protein>
<keyword evidence="3" id="KW-1185">Reference proteome</keyword>